<feature type="compositionally biased region" description="Low complexity" evidence="1">
    <location>
        <begin position="42"/>
        <end position="51"/>
    </location>
</feature>
<organism evidence="2 3">
    <name type="scientific">Forsythia ovata</name>
    <dbReference type="NCBI Taxonomy" id="205694"/>
    <lineage>
        <taxon>Eukaryota</taxon>
        <taxon>Viridiplantae</taxon>
        <taxon>Streptophyta</taxon>
        <taxon>Embryophyta</taxon>
        <taxon>Tracheophyta</taxon>
        <taxon>Spermatophyta</taxon>
        <taxon>Magnoliopsida</taxon>
        <taxon>eudicotyledons</taxon>
        <taxon>Gunneridae</taxon>
        <taxon>Pentapetalae</taxon>
        <taxon>asterids</taxon>
        <taxon>lamiids</taxon>
        <taxon>Lamiales</taxon>
        <taxon>Oleaceae</taxon>
        <taxon>Forsythieae</taxon>
        <taxon>Forsythia</taxon>
    </lineage>
</organism>
<protein>
    <submittedName>
        <fullName evidence="2">Uncharacterized protein</fullName>
    </submittedName>
</protein>
<dbReference type="Proteomes" id="UP001604277">
    <property type="component" value="Unassembled WGS sequence"/>
</dbReference>
<dbReference type="AlphaFoldDB" id="A0ABD1RLA9"/>
<evidence type="ECO:0000313" key="2">
    <source>
        <dbReference type="EMBL" id="KAL2488849.1"/>
    </source>
</evidence>
<comment type="caution">
    <text evidence="2">The sequence shown here is derived from an EMBL/GenBank/DDBJ whole genome shotgun (WGS) entry which is preliminary data.</text>
</comment>
<accession>A0ABD1RLA9</accession>
<feature type="region of interest" description="Disordered" evidence="1">
    <location>
        <begin position="1"/>
        <end position="51"/>
    </location>
</feature>
<evidence type="ECO:0000313" key="3">
    <source>
        <dbReference type="Proteomes" id="UP001604277"/>
    </source>
</evidence>
<name>A0ABD1RLA9_9LAMI</name>
<keyword evidence="3" id="KW-1185">Reference proteome</keyword>
<sequence>MNVKNGEPPLSPEKSPEPHLRQVSALGPLPPQIRRSGSASRPIAAAPPNGPAAAAIKAEAATTVGAAVFRCSQRHPWVPLLKAAAPVGAVASADRRCHFSVKLQYFFYSSATKNGGKAKLHFGSWPL</sequence>
<reference evidence="3" key="1">
    <citation type="submission" date="2024-07" db="EMBL/GenBank/DDBJ databases">
        <title>Two chromosome-level genome assemblies of Korean endemic species Abeliophyllum distichum and Forsythia ovata (Oleaceae).</title>
        <authorList>
            <person name="Jang H."/>
        </authorList>
    </citation>
    <scope>NUCLEOTIDE SEQUENCE [LARGE SCALE GENOMIC DNA]</scope>
</reference>
<gene>
    <name evidence="2" type="ORF">Fot_42141</name>
</gene>
<evidence type="ECO:0000256" key="1">
    <source>
        <dbReference type="SAM" id="MobiDB-lite"/>
    </source>
</evidence>
<proteinExistence type="predicted"/>
<dbReference type="EMBL" id="JBFOLJ010000012">
    <property type="protein sequence ID" value="KAL2488849.1"/>
    <property type="molecule type" value="Genomic_DNA"/>
</dbReference>